<feature type="domain" description="G-protein coupled receptors family 1 profile" evidence="11">
    <location>
        <begin position="82"/>
        <end position="319"/>
    </location>
</feature>
<dbReference type="PANTHER" id="PTHR24249:SF372">
    <property type="entry name" value="G-PROTEIN COUPLED RECEPTORS FAMILY 1 PROFILE DOMAIN-CONTAINING PROTEIN"/>
    <property type="match status" value="1"/>
</dbReference>
<evidence type="ECO:0000256" key="10">
    <source>
        <dbReference type="SAM" id="Phobius"/>
    </source>
</evidence>
<organism evidence="12 13">
    <name type="scientific">Acropora cervicornis</name>
    <name type="common">Staghorn coral</name>
    <dbReference type="NCBI Taxonomy" id="6130"/>
    <lineage>
        <taxon>Eukaryota</taxon>
        <taxon>Metazoa</taxon>
        <taxon>Cnidaria</taxon>
        <taxon>Anthozoa</taxon>
        <taxon>Hexacorallia</taxon>
        <taxon>Scleractinia</taxon>
        <taxon>Astrocoeniina</taxon>
        <taxon>Acroporidae</taxon>
        <taxon>Acropora</taxon>
    </lineage>
</organism>
<dbReference type="Pfam" id="PF00001">
    <property type="entry name" value="7tm_1"/>
    <property type="match status" value="1"/>
</dbReference>
<sequence>MDVVESAEKTLRKCKDLHALFNFTYLRELGEENIPYDQLESLLENLTLCNKRNTQPTTPGQLKPSPVLITYYVAIAVFGLVINLSVIATICRVRRLWTITNAFIVSLAMADFLMVTLLIPLNINLKYNGDTTLGVVKDTVITLLGVASLLNLAAVTFERFMSISFPLTYDVYLNRSRATVMITAVWLVSIFQALFRLAFKDDKADRCYELIQFALAVALPFLCILVVNIKIFYVARQHARQINACTPEAPSRAFIKKLQIVKIIALLIGTFTLTWIPYWIQNIFEHHNSNKTSKADLKIGEKVTEALVCSTALLNPLLYGILRKDVREAIVRGLLCQNVNHLTDVHSLSYSLRTEHMSAMTAK</sequence>
<dbReference type="PROSITE" id="PS00237">
    <property type="entry name" value="G_PROTEIN_RECEP_F1_1"/>
    <property type="match status" value="1"/>
</dbReference>
<keyword evidence="4 10" id="KW-1133">Transmembrane helix</keyword>
<evidence type="ECO:0000256" key="8">
    <source>
        <dbReference type="ARBA" id="ARBA00023224"/>
    </source>
</evidence>
<comment type="subcellular location">
    <subcellularLocation>
        <location evidence="1">Cell membrane</location>
        <topology evidence="1">Multi-pass membrane protein</topology>
    </subcellularLocation>
</comment>
<feature type="transmembrane region" description="Helical" evidence="10">
    <location>
        <begin position="260"/>
        <end position="280"/>
    </location>
</feature>
<dbReference type="PRINTS" id="PR00237">
    <property type="entry name" value="GPCRRHODOPSN"/>
</dbReference>
<evidence type="ECO:0000256" key="6">
    <source>
        <dbReference type="ARBA" id="ARBA00023136"/>
    </source>
</evidence>
<evidence type="ECO:0000256" key="7">
    <source>
        <dbReference type="ARBA" id="ARBA00023170"/>
    </source>
</evidence>
<keyword evidence="6 10" id="KW-0472">Membrane</keyword>
<dbReference type="InterPro" id="IPR050569">
    <property type="entry name" value="TAAR"/>
</dbReference>
<evidence type="ECO:0000256" key="5">
    <source>
        <dbReference type="ARBA" id="ARBA00023040"/>
    </source>
</evidence>
<evidence type="ECO:0000256" key="2">
    <source>
        <dbReference type="ARBA" id="ARBA00022475"/>
    </source>
</evidence>
<feature type="transmembrane region" description="Helical" evidence="10">
    <location>
        <begin position="69"/>
        <end position="91"/>
    </location>
</feature>
<accession>A0AAD9VCG2</accession>
<keyword evidence="3 9" id="KW-0812">Transmembrane</keyword>
<proteinExistence type="inferred from homology"/>
<keyword evidence="2" id="KW-1003">Cell membrane</keyword>
<comment type="similarity">
    <text evidence="9">Belongs to the G-protein coupled receptor 1 family.</text>
</comment>
<dbReference type="GO" id="GO:0005886">
    <property type="term" value="C:plasma membrane"/>
    <property type="evidence" value="ECO:0007669"/>
    <property type="project" value="UniProtKB-SubCell"/>
</dbReference>
<gene>
    <name evidence="12" type="ORF">P5673_006360</name>
</gene>
<dbReference type="EMBL" id="JARQWQ010000010">
    <property type="protein sequence ID" value="KAK2569433.1"/>
    <property type="molecule type" value="Genomic_DNA"/>
</dbReference>
<evidence type="ECO:0000256" key="9">
    <source>
        <dbReference type="RuleBase" id="RU000688"/>
    </source>
</evidence>
<evidence type="ECO:0000256" key="4">
    <source>
        <dbReference type="ARBA" id="ARBA00022989"/>
    </source>
</evidence>
<dbReference type="GO" id="GO:0004930">
    <property type="term" value="F:G protein-coupled receptor activity"/>
    <property type="evidence" value="ECO:0007669"/>
    <property type="project" value="UniProtKB-KW"/>
</dbReference>
<feature type="transmembrane region" description="Helical" evidence="10">
    <location>
        <begin position="139"/>
        <end position="157"/>
    </location>
</feature>
<dbReference type="CDD" id="cd00637">
    <property type="entry name" value="7tm_classA_rhodopsin-like"/>
    <property type="match status" value="1"/>
</dbReference>
<dbReference type="AlphaFoldDB" id="A0AAD9VCG2"/>
<dbReference type="PROSITE" id="PS50262">
    <property type="entry name" value="G_PROTEIN_RECEP_F1_2"/>
    <property type="match status" value="1"/>
</dbReference>
<protein>
    <submittedName>
        <fullName evidence="12">Beta-1 adrenergic receptor</fullName>
    </submittedName>
</protein>
<keyword evidence="7 9" id="KW-0675">Receptor</keyword>
<dbReference type="PANTHER" id="PTHR24249">
    <property type="entry name" value="HISTAMINE RECEPTOR-RELATED G-PROTEIN COUPLED RECEPTOR"/>
    <property type="match status" value="1"/>
</dbReference>
<dbReference type="InterPro" id="IPR017452">
    <property type="entry name" value="GPCR_Rhodpsn_7TM"/>
</dbReference>
<evidence type="ECO:0000256" key="3">
    <source>
        <dbReference type="ARBA" id="ARBA00022692"/>
    </source>
</evidence>
<reference evidence="12" key="2">
    <citation type="journal article" date="2023" name="Science">
        <title>Genomic signatures of disease resistance in endangered staghorn corals.</title>
        <authorList>
            <person name="Vollmer S.V."/>
            <person name="Selwyn J.D."/>
            <person name="Despard B.A."/>
            <person name="Roesel C.L."/>
        </authorList>
    </citation>
    <scope>NUCLEOTIDE SEQUENCE</scope>
    <source>
        <strain evidence="12">K2</strain>
    </source>
</reference>
<dbReference type="Proteomes" id="UP001249851">
    <property type="component" value="Unassembled WGS sequence"/>
</dbReference>
<dbReference type="Gene3D" id="1.20.1070.10">
    <property type="entry name" value="Rhodopsin 7-helix transmembrane proteins"/>
    <property type="match status" value="1"/>
</dbReference>
<dbReference type="InterPro" id="IPR000276">
    <property type="entry name" value="GPCR_Rhodpsn"/>
</dbReference>
<evidence type="ECO:0000313" key="12">
    <source>
        <dbReference type="EMBL" id="KAK2569433.1"/>
    </source>
</evidence>
<feature type="transmembrane region" description="Helical" evidence="10">
    <location>
        <begin position="211"/>
        <end position="233"/>
    </location>
</feature>
<keyword evidence="8 9" id="KW-0807">Transducer</keyword>
<evidence type="ECO:0000259" key="11">
    <source>
        <dbReference type="PROSITE" id="PS50262"/>
    </source>
</evidence>
<keyword evidence="13" id="KW-1185">Reference proteome</keyword>
<feature type="transmembrane region" description="Helical" evidence="10">
    <location>
        <begin position="178"/>
        <end position="199"/>
    </location>
</feature>
<reference evidence="12" key="1">
    <citation type="journal article" date="2023" name="G3 (Bethesda)">
        <title>Whole genome assembly and annotation of the endangered Caribbean coral Acropora cervicornis.</title>
        <authorList>
            <person name="Selwyn J.D."/>
            <person name="Vollmer S.V."/>
        </authorList>
    </citation>
    <scope>NUCLEOTIDE SEQUENCE</scope>
    <source>
        <strain evidence="12">K2</strain>
    </source>
</reference>
<evidence type="ECO:0000256" key="1">
    <source>
        <dbReference type="ARBA" id="ARBA00004651"/>
    </source>
</evidence>
<evidence type="ECO:0000313" key="13">
    <source>
        <dbReference type="Proteomes" id="UP001249851"/>
    </source>
</evidence>
<name>A0AAD9VCG2_ACRCE</name>
<comment type="caution">
    <text evidence="12">The sequence shown here is derived from an EMBL/GenBank/DDBJ whole genome shotgun (WGS) entry which is preliminary data.</text>
</comment>
<dbReference type="SUPFAM" id="SSF81321">
    <property type="entry name" value="Family A G protein-coupled receptor-like"/>
    <property type="match status" value="1"/>
</dbReference>
<keyword evidence="5 9" id="KW-0297">G-protein coupled receptor</keyword>
<feature type="transmembrane region" description="Helical" evidence="10">
    <location>
        <begin position="98"/>
        <end position="119"/>
    </location>
</feature>